<organism evidence="1 2">
    <name type="scientific">Mycena rosella</name>
    <name type="common">Pink bonnet</name>
    <name type="synonym">Agaricus rosellus</name>
    <dbReference type="NCBI Taxonomy" id="1033263"/>
    <lineage>
        <taxon>Eukaryota</taxon>
        <taxon>Fungi</taxon>
        <taxon>Dikarya</taxon>
        <taxon>Basidiomycota</taxon>
        <taxon>Agaricomycotina</taxon>
        <taxon>Agaricomycetes</taxon>
        <taxon>Agaricomycetidae</taxon>
        <taxon>Agaricales</taxon>
        <taxon>Marasmiineae</taxon>
        <taxon>Mycenaceae</taxon>
        <taxon>Mycena</taxon>
    </lineage>
</organism>
<sequence>MPAGTSPCACLRAVAAGSASCTGPRPVVLPFCEYGSEFGRHSPGPSVDFRPEYTGSEVGCRRRRTAQRLLDGLLSKTTGAPPARSRD</sequence>
<evidence type="ECO:0000313" key="1">
    <source>
        <dbReference type="EMBL" id="KAJ7709708.1"/>
    </source>
</evidence>
<dbReference type="Proteomes" id="UP001221757">
    <property type="component" value="Unassembled WGS sequence"/>
</dbReference>
<reference evidence="1" key="1">
    <citation type="submission" date="2023-03" db="EMBL/GenBank/DDBJ databases">
        <title>Massive genome expansion in bonnet fungi (Mycena s.s.) driven by repeated elements and novel gene families across ecological guilds.</title>
        <authorList>
            <consortium name="Lawrence Berkeley National Laboratory"/>
            <person name="Harder C.B."/>
            <person name="Miyauchi S."/>
            <person name="Viragh M."/>
            <person name="Kuo A."/>
            <person name="Thoen E."/>
            <person name="Andreopoulos B."/>
            <person name="Lu D."/>
            <person name="Skrede I."/>
            <person name="Drula E."/>
            <person name="Henrissat B."/>
            <person name="Morin E."/>
            <person name="Kohler A."/>
            <person name="Barry K."/>
            <person name="LaButti K."/>
            <person name="Morin E."/>
            <person name="Salamov A."/>
            <person name="Lipzen A."/>
            <person name="Mereny Z."/>
            <person name="Hegedus B."/>
            <person name="Baldrian P."/>
            <person name="Stursova M."/>
            <person name="Weitz H."/>
            <person name="Taylor A."/>
            <person name="Grigoriev I.V."/>
            <person name="Nagy L.G."/>
            <person name="Martin F."/>
            <person name="Kauserud H."/>
        </authorList>
    </citation>
    <scope>NUCLEOTIDE SEQUENCE</scope>
    <source>
        <strain evidence="1">CBHHK067</strain>
    </source>
</reference>
<dbReference type="AlphaFoldDB" id="A0AAD7H0X5"/>
<proteinExistence type="predicted"/>
<name>A0AAD7H0X5_MYCRO</name>
<gene>
    <name evidence="1" type="ORF">B0H17DRAFT_1028814</name>
</gene>
<keyword evidence="2" id="KW-1185">Reference proteome</keyword>
<protein>
    <submittedName>
        <fullName evidence="1">Uncharacterized protein</fullName>
    </submittedName>
</protein>
<evidence type="ECO:0000313" key="2">
    <source>
        <dbReference type="Proteomes" id="UP001221757"/>
    </source>
</evidence>
<dbReference type="EMBL" id="JARKIE010000002">
    <property type="protein sequence ID" value="KAJ7709708.1"/>
    <property type="molecule type" value="Genomic_DNA"/>
</dbReference>
<comment type="caution">
    <text evidence="1">The sequence shown here is derived from an EMBL/GenBank/DDBJ whole genome shotgun (WGS) entry which is preliminary data.</text>
</comment>
<accession>A0AAD7H0X5</accession>